<feature type="domain" description="HTH TFE/IIEalpha-type" evidence="6">
    <location>
        <begin position="5"/>
        <end position="91"/>
    </location>
</feature>
<dbReference type="HAMAP" id="MF_01909">
    <property type="entry name" value="TFE_arch"/>
    <property type="match status" value="1"/>
</dbReference>
<dbReference type="InterPro" id="IPR017919">
    <property type="entry name" value="TFIIE/TFIIEa_HTH"/>
</dbReference>
<dbReference type="PROSITE" id="PS51344">
    <property type="entry name" value="HTH_TFE_IIE"/>
    <property type="match status" value="1"/>
</dbReference>
<dbReference type="GeneID" id="8681454"/>
<dbReference type="Gene3D" id="1.10.10.10">
    <property type="entry name" value="Winged helix-like DNA-binding domain superfamily/Winged helix DNA-binding domain"/>
    <property type="match status" value="1"/>
</dbReference>
<dbReference type="KEGG" id="mpd:MCP_1509"/>
<dbReference type="OrthoDB" id="5935at2157"/>
<dbReference type="RefSeq" id="WP_012900260.1">
    <property type="nucleotide sequence ID" value="NC_013665.1"/>
</dbReference>
<evidence type="ECO:0000256" key="2">
    <source>
        <dbReference type="ARBA" id="ARBA00023125"/>
    </source>
</evidence>
<dbReference type="GO" id="GO:0006355">
    <property type="term" value="P:regulation of DNA-templated transcription"/>
    <property type="evidence" value="ECO:0007669"/>
    <property type="project" value="InterPro"/>
</dbReference>
<dbReference type="PIRSF" id="PIRSF006373">
    <property type="entry name" value="TF_E_archaea"/>
    <property type="match status" value="1"/>
</dbReference>
<keyword evidence="2 4" id="KW-0238">DNA-binding</keyword>
<evidence type="ECO:0000313" key="7">
    <source>
        <dbReference type="EMBL" id="BAI61581.1"/>
    </source>
</evidence>
<comment type="function">
    <text evidence="4">Transcription factor that plays a role in the activation of archaeal genes transcribed by RNA polymerase. Facilitates transcription initiation by enhancing TATA-box recognition by TATA-box-binding protein (Tbp), and transcription factor B (Tfb) and RNA polymerase recruitment. Not absolutely required for transcription in vitro, but particularly important in cases where Tbp or Tfb function is not optimal. It dynamically alters the nucleic acid-binding properties of RNA polymerases by stabilizing the initiation complex and destabilizing elongation complexes. Seems to translocate with the RNA polymerase following initiation and acts by binding to the non template strand of the transcription bubble in elongation complexes.</text>
</comment>
<keyword evidence="5" id="KW-0175">Coiled coil</keyword>
<organism evidence="7 8">
    <name type="scientific">Methanocella paludicola (strain DSM 17711 / JCM 13418 / NBRC 101707 / SANAE)</name>
    <dbReference type="NCBI Taxonomy" id="304371"/>
    <lineage>
        <taxon>Archaea</taxon>
        <taxon>Methanobacteriati</taxon>
        <taxon>Methanobacteriota</taxon>
        <taxon>Stenosarchaea group</taxon>
        <taxon>Methanomicrobia</taxon>
        <taxon>Methanocellales</taxon>
        <taxon>Methanocellaceae</taxon>
        <taxon>Methanocella</taxon>
    </lineage>
</organism>
<dbReference type="Pfam" id="PF02002">
    <property type="entry name" value="TFIIE_alpha"/>
    <property type="match status" value="1"/>
</dbReference>
<evidence type="ECO:0000256" key="3">
    <source>
        <dbReference type="ARBA" id="ARBA00023163"/>
    </source>
</evidence>
<dbReference type="InterPro" id="IPR002853">
    <property type="entry name" value="TFIIE_asu"/>
</dbReference>
<dbReference type="InterPro" id="IPR016481">
    <property type="entry name" value="TF_E_archaea"/>
</dbReference>
<dbReference type="FunCoup" id="D1YYQ9">
    <property type="interactions" value="7"/>
</dbReference>
<evidence type="ECO:0000256" key="1">
    <source>
        <dbReference type="ARBA" id="ARBA00023015"/>
    </source>
</evidence>
<name>D1YYQ9_METPS</name>
<gene>
    <name evidence="4 7" type="primary">tfe</name>
    <name evidence="7" type="ordered locus">MCP_1509</name>
</gene>
<dbReference type="InterPro" id="IPR024550">
    <property type="entry name" value="TFIIEa/SarR/Rpc3_HTH_dom"/>
</dbReference>
<evidence type="ECO:0000313" key="8">
    <source>
        <dbReference type="Proteomes" id="UP000001882"/>
    </source>
</evidence>
<accession>D1YYQ9</accession>
<dbReference type="GO" id="GO:0003743">
    <property type="term" value="F:translation initiation factor activity"/>
    <property type="evidence" value="ECO:0007669"/>
    <property type="project" value="UniProtKB-KW"/>
</dbReference>
<dbReference type="Proteomes" id="UP000001882">
    <property type="component" value="Chromosome"/>
</dbReference>
<dbReference type="InterPro" id="IPR036390">
    <property type="entry name" value="WH_DNA-bd_sf"/>
</dbReference>
<dbReference type="SMART" id="SM00531">
    <property type="entry name" value="TFIIE"/>
    <property type="match status" value="1"/>
</dbReference>
<comment type="similarity">
    <text evidence="4">Belongs to the TFE family.</text>
</comment>
<evidence type="ECO:0000256" key="4">
    <source>
        <dbReference type="HAMAP-Rule" id="MF_01909"/>
    </source>
</evidence>
<comment type="subunit">
    <text evidence="4">Monomer. Interaction with RNA polymerase subunits RpoF and RpoE is necessary for Tfe stimulatory transcription activity. Able to interact with Tbp and RNA polymerase in the absence of DNA promoter. Interacts both with the preinitiation and elongation complexes.</text>
</comment>
<protein>
    <recommendedName>
        <fullName evidence="4">Transcription factor E</fullName>
        <shortName evidence="4">TFE</shortName>
    </recommendedName>
    <alternativeName>
        <fullName evidence="4">TFIIE subunit alpha homolog</fullName>
    </alternativeName>
    <alternativeName>
        <fullName evidence="4">Transcription initiation factor TFIIE</fullName>
    </alternativeName>
</protein>
<keyword evidence="1 4" id="KW-0805">Transcription regulation</keyword>
<keyword evidence="8" id="KW-1185">Reference proteome</keyword>
<dbReference type="EMBL" id="AP011532">
    <property type="protein sequence ID" value="BAI61581.1"/>
    <property type="molecule type" value="Genomic_DNA"/>
</dbReference>
<dbReference type="eggNOG" id="arCOG04270">
    <property type="taxonomic scope" value="Archaea"/>
</dbReference>
<sequence length="170" mass="20288">MSVLDNEAIRGYIKKLVGDDGMKIVEKMIENVPDKEVTDEKVQEISGINLNLVRKTLYILYENHLAEYRRERDKDSGWLTYLWKLDLDNAENMLKNETRKLIKKLERRLEFENNEFYVCEDDEHHRILFDYAMDANFTCPVDGSPMVYYDNNEEKQALQERIEKLKIAMK</sequence>
<keyword evidence="3 4" id="KW-0804">Transcription</keyword>
<dbReference type="STRING" id="304371.MCP_1509"/>
<evidence type="ECO:0000256" key="5">
    <source>
        <dbReference type="SAM" id="Coils"/>
    </source>
</evidence>
<reference evidence="7 8" key="1">
    <citation type="journal article" date="2007" name="Appl. Environ. Microbiol.">
        <title>Isolation of key methanogens for global methane emission from rice paddy fields: a novel isolate affiliated with the clone cluster rice cluster I.</title>
        <authorList>
            <person name="Sakai S."/>
            <person name="Imachi H."/>
            <person name="Sekiguchi Y."/>
            <person name="Ohashi A."/>
            <person name="Harada H."/>
            <person name="Kamagata Y."/>
        </authorList>
    </citation>
    <scope>NUCLEOTIDE SEQUENCE [LARGE SCALE GENOMIC DNA]</scope>
    <source>
        <strain evidence="8">DSM 17711 / JCM 13418 / NBRC 101707 / SANAE</strain>
    </source>
</reference>
<dbReference type="InParanoid" id="D1YYQ9"/>
<dbReference type="AlphaFoldDB" id="D1YYQ9"/>
<dbReference type="InterPro" id="IPR036388">
    <property type="entry name" value="WH-like_DNA-bd_sf"/>
</dbReference>
<reference evidence="8" key="3">
    <citation type="journal article" date="2011" name="PLoS ONE">
        <title>Genome sequence of a mesophilic hydrogenotrophic methanogen Methanocella paludicola, the first cultivated representative of the order Methanocellales.</title>
        <authorList>
            <person name="Sakai S."/>
            <person name="Takaki Y."/>
            <person name="Shimamura S."/>
            <person name="Sekine M."/>
            <person name="Tajima T."/>
            <person name="Kosugi H."/>
            <person name="Ichikawa N."/>
            <person name="Tasumi E."/>
            <person name="Hiraki A.T."/>
            <person name="Shimizu A."/>
            <person name="Kato Y."/>
            <person name="Nishiko R."/>
            <person name="Mori K."/>
            <person name="Fujita N."/>
            <person name="Imachi H."/>
            <person name="Takai K."/>
        </authorList>
    </citation>
    <scope>NUCLEOTIDE SEQUENCE [LARGE SCALE GENOMIC DNA]</scope>
    <source>
        <strain evidence="8">DSM 17711 / JCM 13418 / NBRC 101707 / SANAE</strain>
    </source>
</reference>
<evidence type="ECO:0000259" key="6">
    <source>
        <dbReference type="PROSITE" id="PS51344"/>
    </source>
</evidence>
<feature type="coiled-coil region" evidence="5">
    <location>
        <begin position="87"/>
        <end position="115"/>
    </location>
</feature>
<dbReference type="GO" id="GO:0006367">
    <property type="term" value="P:transcription initiation at RNA polymerase II promoter"/>
    <property type="evidence" value="ECO:0007669"/>
    <property type="project" value="InterPro"/>
</dbReference>
<reference evidence="7 8" key="2">
    <citation type="journal article" date="2008" name="Int. J. Syst. Evol. Microbiol.">
        <title>Methanocella paludicola gen. nov., sp. nov., a methane-producing archaeon, the first isolate of the lineage 'Rice Cluster I', and proposal of the new archaeal order Methanocellales ord. nov.</title>
        <authorList>
            <person name="Sakai S."/>
            <person name="Imachi H."/>
            <person name="Hanada S."/>
            <person name="Ohashi A."/>
            <person name="Harada H."/>
            <person name="Kamagata Y."/>
        </authorList>
    </citation>
    <scope>NUCLEOTIDE SEQUENCE [LARGE SCALE GENOMIC DNA]</scope>
    <source>
        <strain evidence="8">DSM 17711 / JCM 13418 / NBRC 101707 / SANAE</strain>
    </source>
</reference>
<dbReference type="SUPFAM" id="SSF46785">
    <property type="entry name" value="Winged helix' DNA-binding domain"/>
    <property type="match status" value="1"/>
</dbReference>
<dbReference type="GO" id="GO:0003677">
    <property type="term" value="F:DNA binding"/>
    <property type="evidence" value="ECO:0007669"/>
    <property type="project" value="UniProtKB-KW"/>
</dbReference>
<comment type="domain">
    <text evidence="4">The winged helix domain is involved in binding to DNA in the preinitiation complex.</text>
</comment>
<proteinExistence type="inferred from homology"/>